<keyword evidence="10" id="KW-1185">Reference proteome</keyword>
<dbReference type="AlphaFoldDB" id="A0A6A6VD81"/>
<organism evidence="9 10">
    <name type="scientific">Sporormia fimetaria CBS 119925</name>
    <dbReference type="NCBI Taxonomy" id="1340428"/>
    <lineage>
        <taxon>Eukaryota</taxon>
        <taxon>Fungi</taxon>
        <taxon>Dikarya</taxon>
        <taxon>Ascomycota</taxon>
        <taxon>Pezizomycotina</taxon>
        <taxon>Dothideomycetes</taxon>
        <taxon>Pleosporomycetidae</taxon>
        <taxon>Pleosporales</taxon>
        <taxon>Sporormiaceae</taxon>
        <taxon>Sporormia</taxon>
    </lineage>
</organism>
<evidence type="ECO:0000256" key="4">
    <source>
        <dbReference type="ARBA" id="ARBA00022824"/>
    </source>
</evidence>
<dbReference type="PANTHER" id="PTHR11009">
    <property type="entry name" value="DER1-LIKE PROTEIN, DERLIN"/>
    <property type="match status" value="1"/>
</dbReference>
<feature type="transmembrane region" description="Helical" evidence="7">
    <location>
        <begin position="15"/>
        <end position="44"/>
    </location>
</feature>
<proteinExistence type="inferred from homology"/>
<dbReference type="GO" id="GO:0005789">
    <property type="term" value="C:endoplasmic reticulum membrane"/>
    <property type="evidence" value="ECO:0007669"/>
    <property type="project" value="UniProtKB-SubCell"/>
</dbReference>
<dbReference type="OrthoDB" id="19102at2759"/>
<evidence type="ECO:0000256" key="5">
    <source>
        <dbReference type="ARBA" id="ARBA00022989"/>
    </source>
</evidence>
<evidence type="ECO:0000256" key="3">
    <source>
        <dbReference type="ARBA" id="ARBA00022692"/>
    </source>
</evidence>
<evidence type="ECO:0000313" key="9">
    <source>
        <dbReference type="EMBL" id="KAF2747689.1"/>
    </source>
</evidence>
<gene>
    <name evidence="9" type="ORF">M011DRAFT_458135</name>
</gene>
<feature type="transmembrane region" description="Helical" evidence="7">
    <location>
        <begin position="95"/>
        <end position="114"/>
    </location>
</feature>
<keyword evidence="5 7" id="KW-1133">Transmembrane helix</keyword>
<evidence type="ECO:0000256" key="7">
    <source>
        <dbReference type="RuleBase" id="RU363059"/>
    </source>
</evidence>
<dbReference type="SUPFAM" id="SSF144091">
    <property type="entry name" value="Rhomboid-like"/>
    <property type="match status" value="1"/>
</dbReference>
<dbReference type="Gene3D" id="1.20.1540.10">
    <property type="entry name" value="Rhomboid-like"/>
    <property type="match status" value="1"/>
</dbReference>
<sequence>MADVFWSLPPVTRTIAALAVTVSAAGYAGLLNLYHVVFIPQLIFTTKVIPQLWRPFTAFFITKPKFGILLDPFWLYQYGSGLERESARFSQPGDFFVYTMFVGSVIVGLSGMLLNQPVFLQALSLAYAYTYAQDNPTRQVNFFIVNFDAKYLPFAMLFLTFVMESPEAAMAQATGLIAAHLYDFLTRIWPTFGGGSNYIRTPEGVKRWFAPRGGEAQPRGFGTAFQPRAPDTASARTTGRSTFTGPGRRLGD</sequence>
<protein>
    <recommendedName>
        <fullName evidence="7">Derlin</fullName>
    </recommendedName>
</protein>
<dbReference type="InterPro" id="IPR007599">
    <property type="entry name" value="DER1"/>
</dbReference>
<keyword evidence="6 7" id="KW-0472">Membrane</keyword>
<evidence type="ECO:0000256" key="2">
    <source>
        <dbReference type="ARBA" id="ARBA00008917"/>
    </source>
</evidence>
<comment type="subcellular location">
    <subcellularLocation>
        <location evidence="1 7">Endoplasmic reticulum membrane</location>
        <topology evidence="1 7">Multi-pass membrane protein</topology>
    </subcellularLocation>
</comment>
<evidence type="ECO:0000256" key="8">
    <source>
        <dbReference type="SAM" id="MobiDB-lite"/>
    </source>
</evidence>
<dbReference type="InterPro" id="IPR035952">
    <property type="entry name" value="Rhomboid-like_sf"/>
</dbReference>
<comment type="caution">
    <text evidence="7">Lacks conserved residue(s) required for the propagation of feature annotation.</text>
</comment>
<dbReference type="Pfam" id="PF04511">
    <property type="entry name" value="DER1"/>
    <property type="match status" value="1"/>
</dbReference>
<comment type="similarity">
    <text evidence="2 7">Belongs to the derlin family.</text>
</comment>
<accession>A0A6A6VD81</accession>
<evidence type="ECO:0000256" key="1">
    <source>
        <dbReference type="ARBA" id="ARBA00004477"/>
    </source>
</evidence>
<keyword evidence="4 7" id="KW-0256">Endoplasmic reticulum</keyword>
<name>A0A6A6VD81_9PLEO</name>
<comment type="function">
    <text evidence="7">May be involved in the degradation of misfolded endoplasmic reticulum (ER) luminal proteins.</text>
</comment>
<dbReference type="GO" id="GO:0006950">
    <property type="term" value="P:response to stress"/>
    <property type="evidence" value="ECO:0007669"/>
    <property type="project" value="UniProtKB-ARBA"/>
</dbReference>
<reference evidence="9" key="1">
    <citation type="journal article" date="2020" name="Stud. Mycol.">
        <title>101 Dothideomycetes genomes: a test case for predicting lifestyles and emergence of pathogens.</title>
        <authorList>
            <person name="Haridas S."/>
            <person name="Albert R."/>
            <person name="Binder M."/>
            <person name="Bloem J."/>
            <person name="Labutti K."/>
            <person name="Salamov A."/>
            <person name="Andreopoulos B."/>
            <person name="Baker S."/>
            <person name="Barry K."/>
            <person name="Bills G."/>
            <person name="Bluhm B."/>
            <person name="Cannon C."/>
            <person name="Castanera R."/>
            <person name="Culley D."/>
            <person name="Daum C."/>
            <person name="Ezra D."/>
            <person name="Gonzalez J."/>
            <person name="Henrissat B."/>
            <person name="Kuo A."/>
            <person name="Liang C."/>
            <person name="Lipzen A."/>
            <person name="Lutzoni F."/>
            <person name="Magnuson J."/>
            <person name="Mondo S."/>
            <person name="Nolan M."/>
            <person name="Ohm R."/>
            <person name="Pangilinan J."/>
            <person name="Park H.-J."/>
            <person name="Ramirez L."/>
            <person name="Alfaro M."/>
            <person name="Sun H."/>
            <person name="Tritt A."/>
            <person name="Yoshinaga Y."/>
            <person name="Zwiers L.-H."/>
            <person name="Turgeon B."/>
            <person name="Goodwin S."/>
            <person name="Spatafora J."/>
            <person name="Crous P."/>
            <person name="Grigoriev I."/>
        </authorList>
    </citation>
    <scope>NUCLEOTIDE SEQUENCE</scope>
    <source>
        <strain evidence="9">CBS 119925</strain>
    </source>
</reference>
<keyword evidence="3 7" id="KW-0812">Transmembrane</keyword>
<feature type="region of interest" description="Disordered" evidence="8">
    <location>
        <begin position="218"/>
        <end position="252"/>
    </location>
</feature>
<dbReference type="EMBL" id="MU006571">
    <property type="protein sequence ID" value="KAF2747689.1"/>
    <property type="molecule type" value="Genomic_DNA"/>
</dbReference>
<feature type="compositionally biased region" description="Polar residues" evidence="8">
    <location>
        <begin position="234"/>
        <end position="244"/>
    </location>
</feature>
<evidence type="ECO:0000256" key="6">
    <source>
        <dbReference type="ARBA" id="ARBA00023136"/>
    </source>
</evidence>
<dbReference type="Proteomes" id="UP000799440">
    <property type="component" value="Unassembled WGS sequence"/>
</dbReference>
<evidence type="ECO:0000313" key="10">
    <source>
        <dbReference type="Proteomes" id="UP000799440"/>
    </source>
</evidence>